<sequence length="224" mass="22227">MTAPDVPTVADRVVVRRDPRALVRPAVVALGILLVLGVAGGVVWGLVVPGVTGVVVAPGRAGALGADTGHRFDAIALFACISAVVGVLAGVVVWTVRSLRGPLGAVLVTVGTIAGGALGAWLGGLVAHVRHPGPGDTAVGRYFTSAPGLRLSGAQLDLTGGLDVSVGVGMSWAVLVVAPAVGLVVVLIRILAARSPDLDVPAETAAAQPGSGRRPEGRELVGDP</sequence>
<proteinExistence type="predicted"/>
<gene>
    <name evidence="3" type="ORF">LX12_003689</name>
</gene>
<protein>
    <recommendedName>
        <fullName evidence="5">DUF2567 domain-containing protein</fullName>
    </recommendedName>
</protein>
<feature type="transmembrane region" description="Helical" evidence="2">
    <location>
        <begin position="74"/>
        <end position="96"/>
    </location>
</feature>
<dbReference type="EMBL" id="JAMTCG010000007">
    <property type="protein sequence ID" value="MCP2162481.1"/>
    <property type="molecule type" value="Genomic_DNA"/>
</dbReference>
<feature type="transmembrane region" description="Helical" evidence="2">
    <location>
        <begin position="26"/>
        <end position="47"/>
    </location>
</feature>
<keyword evidence="2" id="KW-0812">Transmembrane</keyword>
<comment type="caution">
    <text evidence="3">The sequence shown here is derived from an EMBL/GenBank/DDBJ whole genome shotgun (WGS) entry which is preliminary data.</text>
</comment>
<evidence type="ECO:0000256" key="2">
    <source>
        <dbReference type="SAM" id="Phobius"/>
    </source>
</evidence>
<keyword evidence="2" id="KW-1133">Transmembrane helix</keyword>
<feature type="transmembrane region" description="Helical" evidence="2">
    <location>
        <begin position="103"/>
        <end position="122"/>
    </location>
</feature>
<accession>A0ABT1H5R6</accession>
<feature type="region of interest" description="Disordered" evidence="1">
    <location>
        <begin position="201"/>
        <end position="224"/>
    </location>
</feature>
<dbReference type="Proteomes" id="UP001205740">
    <property type="component" value="Unassembled WGS sequence"/>
</dbReference>
<dbReference type="RefSeq" id="WP_253656054.1">
    <property type="nucleotide sequence ID" value="NZ_BAAAOE010000002.1"/>
</dbReference>
<evidence type="ECO:0000256" key="1">
    <source>
        <dbReference type="SAM" id="MobiDB-lite"/>
    </source>
</evidence>
<evidence type="ECO:0000313" key="4">
    <source>
        <dbReference type="Proteomes" id="UP001205740"/>
    </source>
</evidence>
<evidence type="ECO:0008006" key="5">
    <source>
        <dbReference type="Google" id="ProtNLM"/>
    </source>
</evidence>
<dbReference type="Pfam" id="PF10821">
    <property type="entry name" value="DUF2567"/>
    <property type="match status" value="1"/>
</dbReference>
<evidence type="ECO:0000313" key="3">
    <source>
        <dbReference type="EMBL" id="MCP2162481.1"/>
    </source>
</evidence>
<reference evidence="3 4" key="1">
    <citation type="submission" date="2022-06" db="EMBL/GenBank/DDBJ databases">
        <title>Genomic Encyclopedia of Archaeal and Bacterial Type Strains, Phase II (KMG-II): from individual species to whole genera.</title>
        <authorList>
            <person name="Goeker M."/>
        </authorList>
    </citation>
    <scope>NUCLEOTIDE SEQUENCE [LARGE SCALE GENOMIC DNA]</scope>
    <source>
        <strain evidence="3 4">DSM 45037</strain>
    </source>
</reference>
<feature type="compositionally biased region" description="Basic and acidic residues" evidence="1">
    <location>
        <begin position="213"/>
        <end position="224"/>
    </location>
</feature>
<keyword evidence="2" id="KW-0472">Membrane</keyword>
<feature type="transmembrane region" description="Helical" evidence="2">
    <location>
        <begin position="172"/>
        <end position="192"/>
    </location>
</feature>
<keyword evidence="4" id="KW-1185">Reference proteome</keyword>
<dbReference type="InterPro" id="IPR021213">
    <property type="entry name" value="DUF2567"/>
</dbReference>
<name>A0ABT1H5R6_9NOCA</name>
<organism evidence="3 4">
    <name type="scientific">Williamsia serinedens</name>
    <dbReference type="NCBI Taxonomy" id="391736"/>
    <lineage>
        <taxon>Bacteria</taxon>
        <taxon>Bacillati</taxon>
        <taxon>Actinomycetota</taxon>
        <taxon>Actinomycetes</taxon>
        <taxon>Mycobacteriales</taxon>
        <taxon>Nocardiaceae</taxon>
        <taxon>Williamsia</taxon>
    </lineage>
</organism>